<dbReference type="Proteomes" id="UP000218231">
    <property type="component" value="Unassembled WGS sequence"/>
</dbReference>
<evidence type="ECO:0000256" key="1">
    <source>
        <dbReference type="SAM" id="MobiDB-lite"/>
    </source>
</evidence>
<evidence type="ECO:0000313" key="3">
    <source>
        <dbReference type="Proteomes" id="UP000218231"/>
    </source>
</evidence>
<sequence>MDIERHRRAQRTHRQALADRRRRGEIIDDRDAHPRLHQSGGDIESARNGNFVQCKTQPVDLVAEQLADRAAALHRNDRLIDQLRQLDPGRRIGHGLFAIQNHEFPLAQPAARQGDSARRLARDRDVAFALVQFAQQVVVVDGLQIETDVGVARQKPRDRIGQDAERQAGQRGNAKRRTRADAQIAARLAQRADAFLNVGDIGEQGVRVFGRQQPATDGCDTLSARAAAETEPLT</sequence>
<dbReference type="AlphaFoldDB" id="A0A2A2KBF8"/>
<accession>A0A2A2KBF8</accession>
<keyword evidence="3" id="KW-1185">Reference proteome</keyword>
<feature type="compositionally biased region" description="Basic and acidic residues" evidence="1">
    <location>
        <begin position="155"/>
        <end position="168"/>
    </location>
</feature>
<gene>
    <name evidence="2" type="ORF">WR25_05291</name>
</gene>
<name>A0A2A2KBF8_9BILA</name>
<feature type="compositionally biased region" description="Basic residues" evidence="1">
    <location>
        <begin position="1"/>
        <end position="14"/>
    </location>
</feature>
<feature type="region of interest" description="Disordered" evidence="1">
    <location>
        <begin position="155"/>
        <end position="179"/>
    </location>
</feature>
<feature type="compositionally biased region" description="Basic and acidic residues" evidence="1">
    <location>
        <begin position="16"/>
        <end position="34"/>
    </location>
</feature>
<feature type="region of interest" description="Disordered" evidence="1">
    <location>
        <begin position="1"/>
        <end position="49"/>
    </location>
</feature>
<proteinExistence type="predicted"/>
<comment type="caution">
    <text evidence="2">The sequence shown here is derived from an EMBL/GenBank/DDBJ whole genome shotgun (WGS) entry which is preliminary data.</text>
</comment>
<organism evidence="2 3">
    <name type="scientific">Diploscapter pachys</name>
    <dbReference type="NCBI Taxonomy" id="2018661"/>
    <lineage>
        <taxon>Eukaryota</taxon>
        <taxon>Metazoa</taxon>
        <taxon>Ecdysozoa</taxon>
        <taxon>Nematoda</taxon>
        <taxon>Chromadorea</taxon>
        <taxon>Rhabditida</taxon>
        <taxon>Rhabditina</taxon>
        <taxon>Rhabditomorpha</taxon>
        <taxon>Rhabditoidea</taxon>
        <taxon>Rhabditidae</taxon>
        <taxon>Diploscapter</taxon>
    </lineage>
</organism>
<reference evidence="2 3" key="1">
    <citation type="journal article" date="2017" name="Curr. Biol.">
        <title>Genome architecture and evolution of a unichromosomal asexual nematode.</title>
        <authorList>
            <person name="Fradin H."/>
            <person name="Zegar C."/>
            <person name="Gutwein M."/>
            <person name="Lucas J."/>
            <person name="Kovtun M."/>
            <person name="Corcoran D."/>
            <person name="Baugh L.R."/>
            <person name="Kiontke K."/>
            <person name="Gunsalus K."/>
            <person name="Fitch D.H."/>
            <person name="Piano F."/>
        </authorList>
    </citation>
    <scope>NUCLEOTIDE SEQUENCE [LARGE SCALE GENOMIC DNA]</scope>
    <source>
        <strain evidence="2">PF1309</strain>
    </source>
</reference>
<dbReference type="EMBL" id="LIAE01009119">
    <property type="protein sequence ID" value="PAV71193.1"/>
    <property type="molecule type" value="Genomic_DNA"/>
</dbReference>
<feature type="region of interest" description="Disordered" evidence="1">
    <location>
        <begin position="212"/>
        <end position="234"/>
    </location>
</feature>
<evidence type="ECO:0000313" key="2">
    <source>
        <dbReference type="EMBL" id="PAV71193.1"/>
    </source>
</evidence>
<protein>
    <submittedName>
        <fullName evidence="2">Uncharacterized protein</fullName>
    </submittedName>
</protein>